<accession>A0A1G2P3Y6</accession>
<dbReference type="Gene3D" id="3.30.70.870">
    <property type="entry name" value="Elongation Factor G (Translational Gtpase), domain 3"/>
    <property type="match status" value="1"/>
</dbReference>
<dbReference type="Gene3D" id="3.40.50.300">
    <property type="entry name" value="P-loop containing nucleotide triphosphate hydrolases"/>
    <property type="match status" value="1"/>
</dbReference>
<dbReference type="GO" id="GO:0003924">
    <property type="term" value="F:GTPase activity"/>
    <property type="evidence" value="ECO:0007669"/>
    <property type="project" value="UniProtKB-UniRule"/>
</dbReference>
<comment type="catalytic activity">
    <reaction evidence="6">
        <text>GTP + H2O = GDP + phosphate + H(+)</text>
        <dbReference type="Rhea" id="RHEA:19669"/>
        <dbReference type="ChEBI" id="CHEBI:15377"/>
        <dbReference type="ChEBI" id="CHEBI:15378"/>
        <dbReference type="ChEBI" id="CHEBI:37565"/>
        <dbReference type="ChEBI" id="CHEBI:43474"/>
        <dbReference type="ChEBI" id="CHEBI:58189"/>
        <dbReference type="EC" id="3.6.5.n1"/>
    </reaction>
</comment>
<dbReference type="PROSITE" id="PS00301">
    <property type="entry name" value="G_TR_1"/>
    <property type="match status" value="1"/>
</dbReference>
<dbReference type="Pfam" id="PF06421">
    <property type="entry name" value="LepA_C"/>
    <property type="match status" value="1"/>
</dbReference>
<evidence type="ECO:0000256" key="3">
    <source>
        <dbReference type="ARBA" id="ARBA00022801"/>
    </source>
</evidence>
<dbReference type="InterPro" id="IPR038363">
    <property type="entry name" value="LepA_C_sf"/>
</dbReference>
<dbReference type="InterPro" id="IPR009000">
    <property type="entry name" value="Transl_B-barrel_sf"/>
</dbReference>
<name>A0A1G2P3Y6_9BACT</name>
<keyword evidence="2 6" id="KW-0547">Nucleotide-binding</keyword>
<proteinExistence type="inferred from homology"/>
<dbReference type="GO" id="GO:0003746">
    <property type="term" value="F:translation elongation factor activity"/>
    <property type="evidence" value="ECO:0007669"/>
    <property type="project" value="UniProtKB-UniRule"/>
</dbReference>
<evidence type="ECO:0000256" key="5">
    <source>
        <dbReference type="ARBA" id="ARBA00023134"/>
    </source>
</evidence>
<dbReference type="GO" id="GO:0045727">
    <property type="term" value="P:positive regulation of translation"/>
    <property type="evidence" value="ECO:0007669"/>
    <property type="project" value="UniProtKB-UniRule"/>
</dbReference>
<keyword evidence="8" id="KW-0251">Elongation factor</keyword>
<dbReference type="InterPro" id="IPR006297">
    <property type="entry name" value="EF-4"/>
</dbReference>
<protein>
    <recommendedName>
        <fullName evidence="6">Elongation factor 4</fullName>
        <shortName evidence="6">EF-4</shortName>
        <ecNumber evidence="6">3.6.5.n1</ecNumber>
    </recommendedName>
    <alternativeName>
        <fullName evidence="6">Ribosomal back-translocase LepA</fullName>
    </alternativeName>
</protein>
<evidence type="ECO:0000259" key="7">
    <source>
        <dbReference type="PROSITE" id="PS51722"/>
    </source>
</evidence>
<gene>
    <name evidence="6" type="primary">lepA</name>
    <name evidence="8" type="ORF">A3G03_03085</name>
</gene>
<dbReference type="InterPro" id="IPR000640">
    <property type="entry name" value="EFG_V-like"/>
</dbReference>
<dbReference type="InterPro" id="IPR031157">
    <property type="entry name" value="G_TR_CS"/>
</dbReference>
<comment type="caution">
    <text evidence="8">The sequence shown here is derived from an EMBL/GenBank/DDBJ whole genome shotgun (WGS) entry which is preliminary data.</text>
</comment>
<dbReference type="Gene3D" id="2.40.30.10">
    <property type="entry name" value="Translation factors"/>
    <property type="match status" value="1"/>
</dbReference>
<dbReference type="HAMAP" id="MF_00071">
    <property type="entry name" value="LepA"/>
    <property type="match status" value="1"/>
</dbReference>
<dbReference type="Gene3D" id="3.30.70.240">
    <property type="match status" value="1"/>
</dbReference>
<comment type="function">
    <text evidence="6">Required for accurate and efficient protein synthesis under certain stress conditions. May act as a fidelity factor of the translation reaction, by catalyzing a one-codon backward translocation of tRNAs on improperly translocated ribosomes. Back-translocation proceeds from a post-translocation (POST) complex to a pre-translocation (PRE) complex, thus giving elongation factor G a second chance to translocate the tRNAs correctly. Binds to ribosomes in a GTP-dependent manner.</text>
</comment>
<evidence type="ECO:0000256" key="6">
    <source>
        <dbReference type="HAMAP-Rule" id="MF_00071"/>
    </source>
</evidence>
<evidence type="ECO:0000256" key="2">
    <source>
        <dbReference type="ARBA" id="ARBA00022741"/>
    </source>
</evidence>
<reference evidence="8 9" key="1">
    <citation type="journal article" date="2016" name="Nat. Commun.">
        <title>Thousands of microbial genomes shed light on interconnected biogeochemical processes in an aquifer system.</title>
        <authorList>
            <person name="Anantharaman K."/>
            <person name="Brown C.T."/>
            <person name="Hug L.A."/>
            <person name="Sharon I."/>
            <person name="Castelle C.J."/>
            <person name="Probst A.J."/>
            <person name="Thomas B.C."/>
            <person name="Singh A."/>
            <person name="Wilkins M.J."/>
            <person name="Karaoz U."/>
            <person name="Brodie E.L."/>
            <person name="Williams K.H."/>
            <person name="Hubbard S.S."/>
            <person name="Banfield J.F."/>
        </authorList>
    </citation>
    <scope>NUCLEOTIDE SEQUENCE [LARGE SCALE GENOMIC DNA]</scope>
</reference>
<keyword evidence="3 6" id="KW-0378">Hydrolase</keyword>
<dbReference type="PANTHER" id="PTHR43512:SF4">
    <property type="entry name" value="TRANSLATION FACTOR GUF1 HOMOLOG, CHLOROPLASTIC"/>
    <property type="match status" value="1"/>
</dbReference>
<dbReference type="SUPFAM" id="SSF50447">
    <property type="entry name" value="Translation proteins"/>
    <property type="match status" value="1"/>
</dbReference>
<evidence type="ECO:0000313" key="9">
    <source>
        <dbReference type="Proteomes" id="UP000176355"/>
    </source>
</evidence>
<dbReference type="GO" id="GO:0043022">
    <property type="term" value="F:ribosome binding"/>
    <property type="evidence" value="ECO:0007669"/>
    <property type="project" value="UniProtKB-UniRule"/>
</dbReference>
<dbReference type="InterPro" id="IPR000795">
    <property type="entry name" value="T_Tr_GTP-bd_dom"/>
</dbReference>
<dbReference type="STRING" id="1802333.A3G03_03085"/>
<dbReference type="CDD" id="cd01890">
    <property type="entry name" value="LepA"/>
    <property type="match status" value="1"/>
</dbReference>
<keyword evidence="6" id="KW-0472">Membrane</keyword>
<dbReference type="EC" id="3.6.5.n1" evidence="6"/>
<dbReference type="Gene3D" id="3.30.70.2570">
    <property type="entry name" value="Elongation factor 4, C-terminal domain"/>
    <property type="match status" value="1"/>
</dbReference>
<keyword evidence="6" id="KW-1003">Cell membrane</keyword>
<evidence type="ECO:0000256" key="4">
    <source>
        <dbReference type="ARBA" id="ARBA00022917"/>
    </source>
</evidence>
<keyword evidence="5 6" id="KW-0342">GTP-binding</keyword>
<comment type="similarity">
    <text evidence="1 6">Belongs to the TRAFAC class translation factor GTPase superfamily. Classic translation factor GTPase family. LepA subfamily.</text>
</comment>
<dbReference type="Pfam" id="PF00009">
    <property type="entry name" value="GTP_EFTU"/>
    <property type="match status" value="1"/>
</dbReference>
<organism evidence="8 9">
    <name type="scientific">Candidatus Taylorbacteria bacterium RIFCSPLOWO2_12_FULL_44_15c</name>
    <dbReference type="NCBI Taxonomy" id="1802333"/>
    <lineage>
        <taxon>Bacteria</taxon>
        <taxon>Candidatus Tayloriibacteriota</taxon>
    </lineage>
</organism>
<dbReference type="PROSITE" id="PS51722">
    <property type="entry name" value="G_TR_2"/>
    <property type="match status" value="1"/>
</dbReference>
<keyword evidence="4 6" id="KW-0648">Protein biosynthesis</keyword>
<dbReference type="PRINTS" id="PR00315">
    <property type="entry name" value="ELONGATNFCT"/>
</dbReference>
<dbReference type="EMBL" id="MHSL01000034">
    <property type="protein sequence ID" value="OHA43040.1"/>
    <property type="molecule type" value="Genomic_DNA"/>
</dbReference>
<dbReference type="GO" id="GO:0005886">
    <property type="term" value="C:plasma membrane"/>
    <property type="evidence" value="ECO:0007669"/>
    <property type="project" value="UniProtKB-SubCell"/>
</dbReference>
<dbReference type="InterPro" id="IPR013842">
    <property type="entry name" value="LepA_CTD"/>
</dbReference>
<dbReference type="GO" id="GO:0005525">
    <property type="term" value="F:GTP binding"/>
    <property type="evidence" value="ECO:0007669"/>
    <property type="project" value="UniProtKB-UniRule"/>
</dbReference>
<evidence type="ECO:0000313" key="8">
    <source>
        <dbReference type="EMBL" id="OHA43040.1"/>
    </source>
</evidence>
<comment type="caution">
    <text evidence="6">Lacks conserved residue(s) required for the propagation of feature annotation.</text>
</comment>
<feature type="domain" description="Tr-type G" evidence="7">
    <location>
        <begin position="2"/>
        <end position="208"/>
    </location>
</feature>
<dbReference type="SUPFAM" id="SSF52540">
    <property type="entry name" value="P-loop containing nucleoside triphosphate hydrolases"/>
    <property type="match status" value="1"/>
</dbReference>
<dbReference type="AlphaFoldDB" id="A0A1G2P3Y6"/>
<comment type="subcellular location">
    <subcellularLocation>
        <location evidence="6">Cell membrane</location>
        <topology evidence="6">Peripheral membrane protein</topology>
        <orientation evidence="6">Cytoplasmic side</orientation>
    </subcellularLocation>
</comment>
<dbReference type="PANTHER" id="PTHR43512">
    <property type="entry name" value="TRANSLATION FACTOR GUF1-RELATED"/>
    <property type="match status" value="1"/>
</dbReference>
<dbReference type="InterPro" id="IPR005225">
    <property type="entry name" value="Small_GTP-bd"/>
</dbReference>
<dbReference type="InterPro" id="IPR035647">
    <property type="entry name" value="EFG_III/V"/>
</dbReference>
<dbReference type="InterPro" id="IPR027417">
    <property type="entry name" value="P-loop_NTPase"/>
</dbReference>
<dbReference type="SUPFAM" id="SSF54980">
    <property type="entry name" value="EF-G C-terminal domain-like"/>
    <property type="match status" value="2"/>
</dbReference>
<sequence length="636" mass="71454">MNHTRNFCIIAHIDHGKSTLADRFLELTDTIEKRKMTDQVLDRMELERERGITIKMKPVRMIWRSPNHAEVPISNIPYPNKKNQKSNLEIGNSEFILNLVDTPGHIDFSYEVSRALRAVEGAILLVDATQGVQAQTLTTLEMAREAGLTIIPVVTKIDSPLARIAETKTEVAKILNCQPTEILEVSGKTGQGVAQLLKAIIDRIPPPRSFGKPKERGFRGLIFDFKYSNHTGVCIYLRVFDGKISKKDKLAFAAGQRKFAPIDIGVFTPMETPTETLGAGEIGYITTGIKEPGIALVGDTIISADSPRGEAGKNLPPLEGYLAPKPVVWASIYPESQPARRGGADDWNNLRQALERLRLSDSSFTHEEESSGVLGRGFRCGFLGMLHLEIVAERLRREFNLSLVVTSPSITYEILDKKNKKRVVYSPNQFPADGEIQKIYEPWAKVKIITPADYLGEIIQLAHRHEATVDQSETFGENRNSLELAMPLRELMRDFFDEIKSVTSGFASLSYKIIEPREADVTKLEILVAEESVPAFARIVSRARLQEEAEAAVEKLYKILPRQLFTTKIQAKTIGRIIASRTLKALRKDVTGYLYGGDISRKRKLWEQQKEGKKRLKERGRINIPPAVFLKMIKKE</sequence>
<dbReference type="NCBIfam" id="TIGR00231">
    <property type="entry name" value="small_GTP"/>
    <property type="match status" value="1"/>
</dbReference>
<evidence type="ECO:0000256" key="1">
    <source>
        <dbReference type="ARBA" id="ARBA00005454"/>
    </source>
</evidence>
<dbReference type="Pfam" id="PF00679">
    <property type="entry name" value="EFG_C"/>
    <property type="match status" value="1"/>
</dbReference>
<dbReference type="NCBIfam" id="TIGR01393">
    <property type="entry name" value="lepA"/>
    <property type="match status" value="1"/>
</dbReference>
<feature type="binding site" evidence="6">
    <location>
        <begin position="14"/>
        <end position="19"/>
    </location>
    <ligand>
        <name>GTP</name>
        <dbReference type="ChEBI" id="CHEBI:37565"/>
    </ligand>
</feature>
<dbReference type="Proteomes" id="UP000176355">
    <property type="component" value="Unassembled WGS sequence"/>
</dbReference>